<evidence type="ECO:0000256" key="1">
    <source>
        <dbReference type="ARBA" id="ARBA00004613"/>
    </source>
</evidence>
<sequence>MLGKTIIFLLIAVVVLKIVSLAFPASKYIYDDLEEVTDNNVCLGLNYHRVRTPSMWNRFVQWATKTPELTTYNVYSDDFEEQMTKLVESGAYFATLNELFEFKNTGKYPDKCVWISFDDVDESVYKNAFPILKEKNIPFTLFVISGQVGSQNFNNLKLASWDNLREMRDSGLVSFASHTYNMHYLQDDKAVFLHEENYDQFKKDIEMSKETMKKELGIDVTTIAYPYGETSDDITKIVKESGFEGAYILSPNPISADNDLYYQNRYLVDNEVFERIILPWVNKDNK</sequence>
<dbReference type="InterPro" id="IPR002509">
    <property type="entry name" value="NODB_dom"/>
</dbReference>
<organism evidence="4 5">
    <name type="scientific">Romboutsia weinsteinii</name>
    <dbReference type="NCBI Taxonomy" id="2020949"/>
    <lineage>
        <taxon>Bacteria</taxon>
        <taxon>Bacillati</taxon>
        <taxon>Bacillota</taxon>
        <taxon>Clostridia</taxon>
        <taxon>Peptostreptococcales</taxon>
        <taxon>Peptostreptococcaceae</taxon>
        <taxon>Romboutsia</taxon>
    </lineage>
</organism>
<dbReference type="GO" id="GO:0016810">
    <property type="term" value="F:hydrolase activity, acting on carbon-nitrogen (but not peptide) bonds"/>
    <property type="evidence" value="ECO:0007669"/>
    <property type="project" value="InterPro"/>
</dbReference>
<evidence type="ECO:0000313" key="5">
    <source>
        <dbReference type="Proteomes" id="UP000215694"/>
    </source>
</evidence>
<feature type="domain" description="NodB homology" evidence="3">
    <location>
        <begin position="111"/>
        <end position="286"/>
    </location>
</feature>
<dbReference type="PANTHER" id="PTHR34216">
    <property type="match status" value="1"/>
</dbReference>
<dbReference type="GO" id="GO:0005576">
    <property type="term" value="C:extracellular region"/>
    <property type="evidence" value="ECO:0007669"/>
    <property type="project" value="UniProtKB-SubCell"/>
</dbReference>
<dbReference type="OrthoDB" id="9778320at2"/>
<accession>A0A371J677</accession>
<dbReference type="Proteomes" id="UP000215694">
    <property type="component" value="Unassembled WGS sequence"/>
</dbReference>
<dbReference type="PANTHER" id="PTHR34216:SF3">
    <property type="entry name" value="POLY-BETA-1,6-N-ACETYL-D-GLUCOSAMINE N-DEACETYLASE"/>
    <property type="match status" value="1"/>
</dbReference>
<dbReference type="Gene3D" id="3.20.20.370">
    <property type="entry name" value="Glycoside hydrolase/deacetylase"/>
    <property type="match status" value="1"/>
</dbReference>
<dbReference type="Pfam" id="PF01522">
    <property type="entry name" value="Polysacc_deac_1"/>
    <property type="match status" value="1"/>
</dbReference>
<protein>
    <submittedName>
        <fullName evidence="4">DUF2334 domain-containing protein</fullName>
    </submittedName>
</protein>
<dbReference type="GO" id="GO:0005975">
    <property type="term" value="P:carbohydrate metabolic process"/>
    <property type="evidence" value="ECO:0007669"/>
    <property type="project" value="InterPro"/>
</dbReference>
<dbReference type="SUPFAM" id="SSF88713">
    <property type="entry name" value="Glycoside hydrolase/deacetylase"/>
    <property type="match status" value="1"/>
</dbReference>
<keyword evidence="5" id="KW-1185">Reference proteome</keyword>
<comment type="subcellular location">
    <subcellularLocation>
        <location evidence="1">Secreted</location>
    </subcellularLocation>
</comment>
<evidence type="ECO:0000313" key="4">
    <source>
        <dbReference type="EMBL" id="RDY28269.1"/>
    </source>
</evidence>
<dbReference type="AlphaFoldDB" id="A0A371J677"/>
<keyword evidence="2" id="KW-0732">Signal</keyword>
<proteinExistence type="predicted"/>
<name>A0A371J677_9FIRM</name>
<evidence type="ECO:0000256" key="2">
    <source>
        <dbReference type="ARBA" id="ARBA00022729"/>
    </source>
</evidence>
<dbReference type="EMBL" id="NOJY02000008">
    <property type="protein sequence ID" value="RDY28269.1"/>
    <property type="molecule type" value="Genomic_DNA"/>
</dbReference>
<evidence type="ECO:0000259" key="3">
    <source>
        <dbReference type="PROSITE" id="PS51677"/>
    </source>
</evidence>
<dbReference type="InterPro" id="IPR011330">
    <property type="entry name" value="Glyco_hydro/deAcase_b/a-brl"/>
</dbReference>
<dbReference type="PROSITE" id="PS51677">
    <property type="entry name" value="NODB"/>
    <property type="match status" value="1"/>
</dbReference>
<reference evidence="4 5" key="1">
    <citation type="journal article" date="2017" name="Genome Announc.">
        <title>Draft Genome Sequence of Romboutsia weinsteinii sp. nov. Strain CCRI-19649(T) Isolated from Surface Water.</title>
        <authorList>
            <person name="Maheux A.F."/>
            <person name="Boudreau D.K."/>
            <person name="Berube E."/>
            <person name="Boissinot M."/>
            <person name="Cantin P."/>
            <person name="Raymond F."/>
            <person name="Corbeil J."/>
            <person name="Omar R.F."/>
            <person name="Bergeron M.G."/>
        </authorList>
    </citation>
    <scope>NUCLEOTIDE SEQUENCE [LARGE SCALE GENOMIC DNA]</scope>
    <source>
        <strain evidence="4 5">CCRI-19649</strain>
    </source>
</reference>
<comment type="caution">
    <text evidence="4">The sequence shown here is derived from an EMBL/GenBank/DDBJ whole genome shotgun (WGS) entry which is preliminary data.</text>
</comment>
<gene>
    <name evidence="4" type="ORF">CHL78_006405</name>
</gene>
<dbReference type="InterPro" id="IPR051398">
    <property type="entry name" value="Polysacch_Deacetylase"/>
</dbReference>